<comment type="caution">
    <text evidence="1">The sequence shown here is derived from an EMBL/GenBank/DDBJ whole genome shotgun (WGS) entry which is preliminary data.</text>
</comment>
<protein>
    <submittedName>
        <fullName evidence="1">Uncharacterized protein</fullName>
    </submittedName>
</protein>
<dbReference type="PANTHER" id="PTHR41313:SF1">
    <property type="entry name" value="DNA METHYLASE ADENINE-SPECIFIC DOMAIN-CONTAINING PROTEIN"/>
    <property type="match status" value="1"/>
</dbReference>
<name>A0ABR8CI15_9CYAN</name>
<keyword evidence="2" id="KW-1185">Reference proteome</keyword>
<dbReference type="InterPro" id="IPR052933">
    <property type="entry name" value="DNA_Protect_Modify"/>
</dbReference>
<organism evidence="1 2">
    <name type="scientific">Phormidium tenue FACHB-1050</name>
    <dbReference type="NCBI Taxonomy" id="2692857"/>
    <lineage>
        <taxon>Bacteria</taxon>
        <taxon>Bacillati</taxon>
        <taxon>Cyanobacteriota</taxon>
        <taxon>Cyanophyceae</taxon>
        <taxon>Oscillatoriophycideae</taxon>
        <taxon>Oscillatoriales</taxon>
        <taxon>Oscillatoriaceae</taxon>
        <taxon>Phormidium</taxon>
    </lineage>
</organism>
<gene>
    <name evidence="1" type="ORF">H6G05_24620</name>
</gene>
<accession>A0ABR8CI15</accession>
<dbReference type="RefSeq" id="WP_190582569.1">
    <property type="nucleotide sequence ID" value="NZ_CAWPQU010000080.1"/>
</dbReference>
<sequence>MSISPFKFRNILGELTVSKLYGGEHLGVTAPANFDLRAEISKIGKAIAKFYEPAVTQTKIIQIPPQLQKVLPNAFCEYEGQIYRRTDYQLELVANQQQRIRAAMSVAKILDLVLKMQQYEDEKELAKLRQILNQKYDEFAIRFGHFTSKENLSIFQEDPNYYRLRALEIDRGKGKSPAKAPIFHQRTVRATPRYRADNAKDALVQCLDAKSFIDLDWIANLIDQSISTVIAELEGDIFYNGTMPPATVQETTNAEWITREEFISGNVVNRLNKIIAWKESEVPNSLNIDKYHQTISSNQPVPCLPETTDVDIKVRCAIKLNWASMSMP</sequence>
<dbReference type="EMBL" id="JACJQY010000081">
    <property type="protein sequence ID" value="MBD2320005.1"/>
    <property type="molecule type" value="Genomic_DNA"/>
</dbReference>
<evidence type="ECO:0000313" key="1">
    <source>
        <dbReference type="EMBL" id="MBD2320005.1"/>
    </source>
</evidence>
<dbReference type="PANTHER" id="PTHR41313">
    <property type="entry name" value="ADENINE-SPECIFIC METHYLTRANSFERASE"/>
    <property type="match status" value="1"/>
</dbReference>
<dbReference type="Proteomes" id="UP000618445">
    <property type="component" value="Unassembled WGS sequence"/>
</dbReference>
<reference evidence="1 2" key="1">
    <citation type="journal article" date="2020" name="ISME J.">
        <title>Comparative genomics reveals insights into cyanobacterial evolution and habitat adaptation.</title>
        <authorList>
            <person name="Chen M.Y."/>
            <person name="Teng W.K."/>
            <person name="Zhao L."/>
            <person name="Hu C.X."/>
            <person name="Zhou Y.K."/>
            <person name="Han B.P."/>
            <person name="Song L.R."/>
            <person name="Shu W.S."/>
        </authorList>
    </citation>
    <scope>NUCLEOTIDE SEQUENCE [LARGE SCALE GENOMIC DNA]</scope>
    <source>
        <strain evidence="1 2">FACHB-1050</strain>
    </source>
</reference>
<proteinExistence type="predicted"/>
<evidence type="ECO:0000313" key="2">
    <source>
        <dbReference type="Proteomes" id="UP000618445"/>
    </source>
</evidence>